<feature type="region of interest" description="Disordered" evidence="1">
    <location>
        <begin position="1"/>
        <end position="76"/>
    </location>
</feature>
<dbReference type="PATRIC" id="fig|562.7813.peg.3333"/>
<evidence type="ECO:0000313" key="7">
    <source>
        <dbReference type="Proteomes" id="UP000050556"/>
    </source>
</evidence>
<feature type="compositionally biased region" description="Polar residues" evidence="1">
    <location>
        <begin position="41"/>
        <end position="51"/>
    </location>
</feature>
<dbReference type="Proteomes" id="UP000239554">
    <property type="component" value="Chromosome"/>
</dbReference>
<evidence type="ECO:0000313" key="9">
    <source>
        <dbReference type="Proteomes" id="UP000254255"/>
    </source>
</evidence>
<dbReference type="Proteomes" id="UP000254255">
    <property type="component" value="Unassembled WGS sequence"/>
</dbReference>
<dbReference type="EMBL" id="UGET01000004">
    <property type="protein sequence ID" value="STL64679.1"/>
    <property type="molecule type" value="Genomic_DNA"/>
</dbReference>
<evidence type="ECO:0000256" key="1">
    <source>
        <dbReference type="SAM" id="MobiDB-lite"/>
    </source>
</evidence>
<dbReference type="EMBL" id="LDYI01000116">
    <property type="protein sequence ID" value="KPO09487.1"/>
    <property type="molecule type" value="Genomic_DNA"/>
</dbReference>
<evidence type="ECO:0000313" key="4">
    <source>
        <dbReference type="EMBL" id="MWR37699.1"/>
    </source>
</evidence>
<evidence type="ECO:0000313" key="8">
    <source>
        <dbReference type="Proteomes" id="UP000239554"/>
    </source>
</evidence>
<evidence type="ECO:0000313" key="6">
    <source>
        <dbReference type="EMBL" id="STL64679.1"/>
    </source>
</evidence>
<evidence type="ECO:0000313" key="2">
    <source>
        <dbReference type="EMBL" id="AUY05003.1"/>
    </source>
</evidence>
<reference evidence="2 8" key="3">
    <citation type="journal article" date="2018" name="MBio">
        <title>Genomic Analysis of Hospital Plumbing Reveals Diverse Reservoir of Bacterial Plasmids Conferring Carbapenem Resistance.</title>
        <authorList>
            <consortium name="NISC Comparative Sequencing Program"/>
            <person name="Weingarten R.A."/>
            <person name="Johnson R.C."/>
            <person name="Conlan S."/>
            <person name="Ramsburg A.M."/>
            <person name="Dekker J.P."/>
            <person name="Lau A.F."/>
            <person name="Khil P."/>
            <person name="Odom R.T."/>
            <person name="Deming C."/>
            <person name="Park M."/>
            <person name="Thomas P.J."/>
            <person name="Henderson D.K."/>
            <person name="Palmore T.N."/>
            <person name="Segre J.A."/>
            <person name="Frank K.M."/>
        </authorList>
    </citation>
    <scope>NUCLEOTIDE SEQUENCE [LARGE SCALE GENOMIC DNA]</scope>
    <source>
        <strain evidence="2 8">ECONIH4</strain>
    </source>
</reference>
<evidence type="ECO:0000313" key="3">
    <source>
        <dbReference type="EMBL" id="KPO09487.1"/>
    </source>
</evidence>
<dbReference type="EMBL" id="WTQT01000059">
    <property type="protein sequence ID" value="MWR37699.1"/>
    <property type="molecule type" value="Genomic_DNA"/>
</dbReference>
<feature type="compositionally biased region" description="Acidic residues" evidence="1">
    <location>
        <begin position="56"/>
        <end position="65"/>
    </location>
</feature>
<proteinExistence type="predicted"/>
<protein>
    <submittedName>
        <fullName evidence="3">Uncharacterized protein</fullName>
    </submittedName>
</protein>
<dbReference type="EMBL" id="CP026399">
    <property type="protein sequence ID" value="AUY05003.1"/>
    <property type="molecule type" value="Genomic_DNA"/>
</dbReference>
<dbReference type="EMBL" id="NPIM01000110">
    <property type="protein sequence ID" value="RVE14428.1"/>
    <property type="molecule type" value="Genomic_DNA"/>
</dbReference>
<evidence type="ECO:0000313" key="11">
    <source>
        <dbReference type="Proteomes" id="UP000460875"/>
    </source>
</evidence>
<gene>
    <name evidence="3" type="ORF">ACU57_17115</name>
    <name evidence="2" type="ORF">C3F40_26580</name>
    <name evidence="5" type="ORF">CIG67_08240</name>
    <name evidence="4" type="ORF">GP975_06325</name>
    <name evidence="6" type="ORF">NCTC13148_00507</name>
</gene>
<reference evidence="6 9" key="4">
    <citation type="submission" date="2018-06" db="EMBL/GenBank/DDBJ databases">
        <authorList>
            <consortium name="Pathogen Informatics"/>
            <person name="Doyle S."/>
        </authorList>
    </citation>
    <scope>NUCLEOTIDE SEQUENCE [LARGE SCALE GENOMIC DNA]</scope>
    <source>
        <strain evidence="6 9">NCTC13148</strain>
    </source>
</reference>
<evidence type="ECO:0000313" key="10">
    <source>
        <dbReference type="Proteomes" id="UP000288459"/>
    </source>
</evidence>
<accession>A0A0P7LQY4</accession>
<reference evidence="3 7" key="1">
    <citation type="journal article" date="2015" name="Front. Microbiol.">
        <title>Genetic determinants of heat resistance in Escherichia coli.</title>
        <authorList>
            <person name="Mercer R.G."/>
            <person name="Zheng J."/>
            <person name="Garcia-Hernandez R."/>
            <person name="Ruan L."/>
            <person name="Ganzle M.G."/>
            <person name="McMullen L.M."/>
        </authorList>
    </citation>
    <scope>NUCLEOTIDE SEQUENCE [LARGE SCALE GENOMIC DNA]</scope>
    <source>
        <strain evidence="3 7">AW1.3</strain>
    </source>
</reference>
<evidence type="ECO:0000313" key="5">
    <source>
        <dbReference type="EMBL" id="RVE14428.1"/>
    </source>
</evidence>
<dbReference type="Proteomes" id="UP000460875">
    <property type="component" value="Unassembled WGS sequence"/>
</dbReference>
<dbReference type="AlphaFoldDB" id="A0A0P7LQY4"/>
<sequence length="136" mass="14675">MHPSAQRWSDMAKQPNTGLADDLNAEGSAKDGLSVDDLNAGDNTQEKQPLSKTDDAELSVDDDGGDEKSGDTESQEYVVLKGNCIRHDGEMYRENMRIPVTGKDAERLLQSGVIADVDVLRKRVLASQPSVSVTTG</sequence>
<dbReference type="Proteomes" id="UP000288459">
    <property type="component" value="Unassembled WGS sequence"/>
</dbReference>
<dbReference type="Proteomes" id="UP000050556">
    <property type="component" value="Unassembled WGS sequence"/>
</dbReference>
<name>A0A0P7LQY4_ECOLX</name>
<reference evidence="4 11" key="5">
    <citation type="submission" date="2019-12" db="EMBL/GenBank/DDBJ databases">
        <title>Enteriobacteria Tanzani isolates_8377-8380.</title>
        <authorList>
            <person name="Subbiah M."/>
            <person name="Call D."/>
        </authorList>
    </citation>
    <scope>NUCLEOTIDE SEQUENCE [LARGE SCALE GENOMIC DNA]</scope>
    <source>
        <strain evidence="4 11">8379wE2</strain>
    </source>
</reference>
<organism evidence="3 7">
    <name type="scientific">Escherichia coli</name>
    <dbReference type="NCBI Taxonomy" id="562"/>
    <lineage>
        <taxon>Bacteria</taxon>
        <taxon>Pseudomonadati</taxon>
        <taxon>Pseudomonadota</taxon>
        <taxon>Gammaproteobacteria</taxon>
        <taxon>Enterobacterales</taxon>
        <taxon>Enterobacteriaceae</taxon>
        <taxon>Escherichia</taxon>
    </lineage>
</organism>
<reference evidence="5 10" key="2">
    <citation type="submission" date="2017-08" db="EMBL/GenBank/DDBJ databases">
        <title>Sequencing of Escherichia coli CCPM 6219.</title>
        <authorList>
            <person name="Liu S.-L."/>
            <person name="Zhou Y.-J."/>
            <person name="Zhao M.-F."/>
        </authorList>
    </citation>
    <scope>NUCLEOTIDE SEQUENCE [LARGE SCALE GENOMIC DNA]</scope>
    <source>
        <strain evidence="5 10">CCPM 6219</strain>
    </source>
</reference>